<gene>
    <name evidence="11" type="ORF">BZA70DRAFT_21498</name>
</gene>
<dbReference type="PRINTS" id="PR00171">
    <property type="entry name" value="SUGRTRNSPORT"/>
</dbReference>
<feature type="compositionally biased region" description="Basic and acidic residues" evidence="8">
    <location>
        <begin position="548"/>
        <end position="558"/>
    </location>
</feature>
<dbReference type="EMBL" id="JBBJBU010000001">
    <property type="protein sequence ID" value="KAK7207656.1"/>
    <property type="molecule type" value="Genomic_DNA"/>
</dbReference>
<dbReference type="InterPro" id="IPR020846">
    <property type="entry name" value="MFS_dom"/>
</dbReference>
<feature type="transmembrane region" description="Helical" evidence="9">
    <location>
        <begin position="400"/>
        <end position="425"/>
    </location>
</feature>
<dbReference type="PANTHER" id="PTHR48022">
    <property type="entry name" value="PLASTIDIC GLUCOSE TRANSPORTER 4"/>
    <property type="match status" value="1"/>
</dbReference>
<comment type="subcellular location">
    <subcellularLocation>
        <location evidence="1">Membrane</location>
        <topology evidence="1">Multi-pass membrane protein</topology>
    </subcellularLocation>
</comment>
<evidence type="ECO:0000256" key="5">
    <source>
        <dbReference type="ARBA" id="ARBA00022989"/>
    </source>
</evidence>
<reference evidence="11 12" key="1">
    <citation type="submission" date="2024-03" db="EMBL/GenBank/DDBJ databases">
        <title>Genome-scale model development and genomic sequencing of the oleaginous clade Lipomyces.</title>
        <authorList>
            <consortium name="Lawrence Berkeley National Laboratory"/>
            <person name="Czajka J.J."/>
            <person name="Han Y."/>
            <person name="Kim J."/>
            <person name="Mondo S.J."/>
            <person name="Hofstad B.A."/>
            <person name="Robles A."/>
            <person name="Haridas S."/>
            <person name="Riley R."/>
            <person name="LaButti K."/>
            <person name="Pangilinan J."/>
            <person name="Andreopoulos W."/>
            <person name="Lipzen A."/>
            <person name="Yan J."/>
            <person name="Wang M."/>
            <person name="Ng V."/>
            <person name="Grigoriev I.V."/>
            <person name="Spatafora J.W."/>
            <person name="Magnuson J.K."/>
            <person name="Baker S.E."/>
            <person name="Pomraning K.R."/>
        </authorList>
    </citation>
    <scope>NUCLEOTIDE SEQUENCE [LARGE SCALE GENOMIC DNA]</scope>
    <source>
        <strain evidence="11 12">Phaff 52-87</strain>
    </source>
</reference>
<dbReference type="PROSITE" id="PS00217">
    <property type="entry name" value="SUGAR_TRANSPORT_2"/>
    <property type="match status" value="1"/>
</dbReference>
<keyword evidence="4 9" id="KW-0812">Transmembrane</keyword>
<evidence type="ECO:0000256" key="4">
    <source>
        <dbReference type="ARBA" id="ARBA00022692"/>
    </source>
</evidence>
<proteinExistence type="inferred from homology"/>
<feature type="transmembrane region" description="Helical" evidence="9">
    <location>
        <begin position="189"/>
        <end position="208"/>
    </location>
</feature>
<evidence type="ECO:0000259" key="10">
    <source>
        <dbReference type="PROSITE" id="PS50850"/>
    </source>
</evidence>
<keyword evidence="6 9" id="KW-0472">Membrane</keyword>
<feature type="transmembrane region" description="Helical" evidence="9">
    <location>
        <begin position="346"/>
        <end position="365"/>
    </location>
</feature>
<evidence type="ECO:0000313" key="11">
    <source>
        <dbReference type="EMBL" id="KAK7207656.1"/>
    </source>
</evidence>
<dbReference type="RefSeq" id="XP_064770689.1">
    <property type="nucleotide sequence ID" value="XM_064910184.1"/>
</dbReference>
<dbReference type="InterPro" id="IPR050360">
    <property type="entry name" value="MFS_Sugar_Transporters"/>
</dbReference>
<dbReference type="InterPro" id="IPR003663">
    <property type="entry name" value="Sugar/inositol_transpt"/>
</dbReference>
<evidence type="ECO:0000256" key="9">
    <source>
        <dbReference type="SAM" id="Phobius"/>
    </source>
</evidence>
<feature type="domain" description="Major facilitator superfamily (MFS) profile" evidence="10">
    <location>
        <begin position="52"/>
        <end position="497"/>
    </location>
</feature>
<feature type="transmembrane region" description="Helical" evidence="9">
    <location>
        <begin position="446"/>
        <end position="463"/>
    </location>
</feature>
<accession>A0ABR1FCS8</accession>
<evidence type="ECO:0000256" key="6">
    <source>
        <dbReference type="ARBA" id="ARBA00023136"/>
    </source>
</evidence>
<evidence type="ECO:0000313" key="12">
    <source>
        <dbReference type="Proteomes" id="UP001498771"/>
    </source>
</evidence>
<evidence type="ECO:0000256" key="3">
    <source>
        <dbReference type="ARBA" id="ARBA00022448"/>
    </source>
</evidence>
<feature type="region of interest" description="Disordered" evidence="8">
    <location>
        <begin position="536"/>
        <end position="558"/>
    </location>
</feature>
<feature type="transmembrane region" description="Helical" evidence="9">
    <location>
        <begin position="372"/>
        <end position="394"/>
    </location>
</feature>
<protein>
    <submittedName>
        <fullName evidence="11">General substrate transporter</fullName>
    </submittedName>
</protein>
<evidence type="ECO:0000256" key="1">
    <source>
        <dbReference type="ARBA" id="ARBA00004141"/>
    </source>
</evidence>
<dbReference type="PANTHER" id="PTHR48022:SF83">
    <property type="entry name" value="MAJOR FACILITATOR SUPERFAMILY (MFS) PROFILE DOMAIN-CONTAINING PROTEIN"/>
    <property type="match status" value="1"/>
</dbReference>
<sequence length="558" mass="62502">MDKEDFIHDESVDVAGLYTGDALLNNAKIASDKEHELGFRQAMKIYPQAVFWSFILSLTIVMEGYDTSLMSNFYTYPAFAAKYGTYFDSTTNSMQISGPWQTALGDATEIGTFFGALLNGYFCERFGHRKILCTSLFFLAAFIFIIFFSPSVQVLLVGQILVGFPLGVFATVGPAYASEVCPLALRGYLTAYINLCWSIGQLISAGVLQGMKNVDSKWSYRVPQAIQWVWPLPIFILVFIAPESPWWLVRRGRLVDAERSVKRLSSKNALATPREMIAMMIHTTKLEQQLQSNDSYIQCFKGIDLRRTEIACMVLVGQVMCGGPFAYSPTYFFVQAGLSSDNSYKVNLGATALGFVGTVLSWFLLPKMGRRTIYTWGMATMCFLLFLVGFLSLAPDTNQSALWAAAAMTVIWHLVYSLTIGPIGWTIASEISATRLRQQTVCVARVAYYLINIIAGVVEPQLINVTENNWKGKTAFFWAGSALIHTCWCVFRLPEAKDRTYEELDIMFERRVPAMKFRKYEVNAFEDQNAINAAMTTTSGPETGEATVEQREAEEKTK</sequence>
<feature type="transmembrane region" description="Helical" evidence="9">
    <location>
        <begin position="154"/>
        <end position="177"/>
    </location>
</feature>
<keyword evidence="12" id="KW-1185">Reference proteome</keyword>
<dbReference type="Gene3D" id="1.20.1250.20">
    <property type="entry name" value="MFS general substrate transporter like domains"/>
    <property type="match status" value="1"/>
</dbReference>
<dbReference type="NCBIfam" id="TIGR00879">
    <property type="entry name" value="SP"/>
    <property type="match status" value="1"/>
</dbReference>
<feature type="transmembrane region" description="Helical" evidence="9">
    <location>
        <begin position="228"/>
        <end position="249"/>
    </location>
</feature>
<dbReference type="Proteomes" id="UP001498771">
    <property type="component" value="Unassembled WGS sequence"/>
</dbReference>
<comment type="caution">
    <text evidence="11">The sequence shown here is derived from an EMBL/GenBank/DDBJ whole genome shotgun (WGS) entry which is preliminary data.</text>
</comment>
<evidence type="ECO:0000256" key="2">
    <source>
        <dbReference type="ARBA" id="ARBA00010992"/>
    </source>
</evidence>
<dbReference type="InterPro" id="IPR036259">
    <property type="entry name" value="MFS_trans_sf"/>
</dbReference>
<keyword evidence="5 9" id="KW-1133">Transmembrane helix</keyword>
<comment type="similarity">
    <text evidence="2 7">Belongs to the major facilitator superfamily. Sugar transporter (TC 2.A.1.1) family.</text>
</comment>
<dbReference type="InterPro" id="IPR005829">
    <property type="entry name" value="Sugar_transporter_CS"/>
</dbReference>
<keyword evidence="3 7" id="KW-0813">Transport</keyword>
<feature type="transmembrane region" description="Helical" evidence="9">
    <location>
        <begin position="131"/>
        <end position="148"/>
    </location>
</feature>
<dbReference type="PROSITE" id="PS50850">
    <property type="entry name" value="MFS"/>
    <property type="match status" value="1"/>
</dbReference>
<evidence type="ECO:0000256" key="8">
    <source>
        <dbReference type="SAM" id="MobiDB-lite"/>
    </source>
</evidence>
<dbReference type="InterPro" id="IPR005828">
    <property type="entry name" value="MFS_sugar_transport-like"/>
</dbReference>
<dbReference type="Pfam" id="PF00083">
    <property type="entry name" value="Sugar_tr"/>
    <property type="match status" value="1"/>
</dbReference>
<name>A0ABR1FCS8_9ASCO</name>
<organism evidence="11 12">
    <name type="scientific">Myxozyma melibiosi</name>
    <dbReference type="NCBI Taxonomy" id="54550"/>
    <lineage>
        <taxon>Eukaryota</taxon>
        <taxon>Fungi</taxon>
        <taxon>Dikarya</taxon>
        <taxon>Ascomycota</taxon>
        <taxon>Saccharomycotina</taxon>
        <taxon>Lipomycetes</taxon>
        <taxon>Lipomycetales</taxon>
        <taxon>Lipomycetaceae</taxon>
        <taxon>Myxozyma</taxon>
    </lineage>
</organism>
<dbReference type="SUPFAM" id="SSF103473">
    <property type="entry name" value="MFS general substrate transporter"/>
    <property type="match status" value="1"/>
</dbReference>
<dbReference type="GeneID" id="90035696"/>
<feature type="transmembrane region" description="Helical" evidence="9">
    <location>
        <begin position="475"/>
        <end position="493"/>
    </location>
</feature>
<evidence type="ECO:0000256" key="7">
    <source>
        <dbReference type="RuleBase" id="RU003346"/>
    </source>
</evidence>
<feature type="transmembrane region" description="Helical" evidence="9">
    <location>
        <begin position="310"/>
        <end position="334"/>
    </location>
</feature>